<keyword evidence="9" id="KW-1185">Reference proteome</keyword>
<evidence type="ECO:0000256" key="1">
    <source>
        <dbReference type="ARBA" id="ARBA00004370"/>
    </source>
</evidence>
<sequence>MLFLLTAAVARQPSLLTCHWEELTTSDCAERALALDGAFAATGVPGLRAARLSAFEATARCATSRPELTVERSLPDGSVRRTLGAATRGAAEPLHAPCARAETDVLRAIVEQATRRFALSLEGLVADAAALPGGYSSLREVVGAAEHLEHFHAYLPAHPANATPADALPLHTDAGLFIAIVPAMLFDVDAGSAEGLPAEEGGFFVERTDGVRARLAPALAADSLVFALGDGWNQWVNPALSTGLRVAPHGMRMPPAGGNHTIARLWHGRMVLPPSRARMPDGSDFATWRTRRVSAALRLAAGDDDSSGDDHAQPQGEDLPAGCAGGTELLDTGDCADGEIFCWMRCMPVGDCGAQAQCYDPSTNTPADPHKTCPLCKPDCPHQSGGGCVGIDMEMTGFQWSEWPDGECVIFLLSQFSLDSPIKFRVAFFVTILIGIANEALIAIRRGPCSFDKAGRRSRAVGTIVTVLLFALQSIIAYILMLIAMTYQLQLFLAVITGLAIGHALFNVAYPVSASADPCCVQPVVPKRSTSSYLTHPLLSSTDDSVLRPVLLGIDGMVCDNCVAKVRASLEAVEGVVSVTVNMSANTAEVRGLPTMSFADLVNAVRAAGKDARLLID</sequence>
<feature type="transmembrane region" description="Helical" evidence="6">
    <location>
        <begin position="424"/>
        <end position="444"/>
    </location>
</feature>
<dbReference type="GO" id="GO:0005375">
    <property type="term" value="F:copper ion transmembrane transporter activity"/>
    <property type="evidence" value="ECO:0007669"/>
    <property type="project" value="InterPro"/>
</dbReference>
<dbReference type="InterPro" id="IPR007274">
    <property type="entry name" value="Cop_transporter"/>
</dbReference>
<dbReference type="Pfam" id="PF00403">
    <property type="entry name" value="HMA"/>
    <property type="match status" value="1"/>
</dbReference>
<feature type="domain" description="HMA" evidence="7">
    <location>
        <begin position="548"/>
        <end position="613"/>
    </location>
</feature>
<evidence type="ECO:0000313" key="8">
    <source>
        <dbReference type="EMBL" id="KAL1519440.1"/>
    </source>
</evidence>
<dbReference type="PANTHER" id="PTHR40855:SF1">
    <property type="entry name" value="CLAVAMINATE SYNTHASE-LIKE PROTEIN"/>
    <property type="match status" value="1"/>
</dbReference>
<dbReference type="Proteomes" id="UP001515480">
    <property type="component" value="Unassembled WGS sequence"/>
</dbReference>
<comment type="subcellular location">
    <subcellularLocation>
        <location evidence="1">Membrane</location>
    </subcellularLocation>
</comment>
<feature type="transmembrane region" description="Helical" evidence="6">
    <location>
        <begin position="491"/>
        <end position="510"/>
    </location>
</feature>
<feature type="transmembrane region" description="Helical" evidence="6">
    <location>
        <begin position="464"/>
        <end position="485"/>
    </location>
</feature>
<name>A0AB34JCM9_PRYPA</name>
<organism evidence="8 9">
    <name type="scientific">Prymnesium parvum</name>
    <name type="common">Toxic golden alga</name>
    <dbReference type="NCBI Taxonomy" id="97485"/>
    <lineage>
        <taxon>Eukaryota</taxon>
        <taxon>Haptista</taxon>
        <taxon>Haptophyta</taxon>
        <taxon>Prymnesiophyceae</taxon>
        <taxon>Prymnesiales</taxon>
        <taxon>Prymnesiaceae</taxon>
        <taxon>Prymnesium</taxon>
    </lineage>
</organism>
<evidence type="ECO:0000256" key="5">
    <source>
        <dbReference type="SAM" id="MobiDB-lite"/>
    </source>
</evidence>
<dbReference type="GO" id="GO:0046872">
    <property type="term" value="F:metal ion binding"/>
    <property type="evidence" value="ECO:0007669"/>
    <property type="project" value="InterPro"/>
</dbReference>
<proteinExistence type="predicted"/>
<accession>A0AB34JCM9</accession>
<dbReference type="EMBL" id="JBGBPQ010000009">
    <property type="protein sequence ID" value="KAL1519440.1"/>
    <property type="molecule type" value="Genomic_DNA"/>
</dbReference>
<evidence type="ECO:0000256" key="3">
    <source>
        <dbReference type="ARBA" id="ARBA00022989"/>
    </source>
</evidence>
<dbReference type="CDD" id="cd00371">
    <property type="entry name" value="HMA"/>
    <property type="match status" value="1"/>
</dbReference>
<evidence type="ECO:0000256" key="4">
    <source>
        <dbReference type="ARBA" id="ARBA00023136"/>
    </source>
</evidence>
<gene>
    <name evidence="8" type="ORF">AB1Y20_022962</name>
</gene>
<dbReference type="Gene3D" id="3.30.70.100">
    <property type="match status" value="1"/>
</dbReference>
<dbReference type="Pfam" id="PF04145">
    <property type="entry name" value="Ctr"/>
    <property type="match status" value="1"/>
</dbReference>
<evidence type="ECO:0000259" key="7">
    <source>
        <dbReference type="PROSITE" id="PS50846"/>
    </source>
</evidence>
<dbReference type="PANTHER" id="PTHR40855">
    <property type="entry name" value="DIOX_N DOMAIN-CONTAINING PROTEIN"/>
    <property type="match status" value="1"/>
</dbReference>
<protein>
    <recommendedName>
        <fullName evidence="7">HMA domain-containing protein</fullName>
    </recommendedName>
</protein>
<evidence type="ECO:0000256" key="2">
    <source>
        <dbReference type="ARBA" id="ARBA00022692"/>
    </source>
</evidence>
<comment type="caution">
    <text evidence="8">The sequence shown here is derived from an EMBL/GenBank/DDBJ whole genome shotgun (WGS) entry which is preliminary data.</text>
</comment>
<dbReference type="InterPro" id="IPR006121">
    <property type="entry name" value="HMA_dom"/>
</dbReference>
<dbReference type="InterPro" id="IPR036163">
    <property type="entry name" value="HMA_dom_sf"/>
</dbReference>
<keyword evidence="2 6" id="KW-0812">Transmembrane</keyword>
<evidence type="ECO:0000256" key="6">
    <source>
        <dbReference type="SAM" id="Phobius"/>
    </source>
</evidence>
<dbReference type="PROSITE" id="PS50846">
    <property type="entry name" value="HMA_2"/>
    <property type="match status" value="1"/>
</dbReference>
<evidence type="ECO:0000313" key="9">
    <source>
        <dbReference type="Proteomes" id="UP001515480"/>
    </source>
</evidence>
<keyword evidence="3 6" id="KW-1133">Transmembrane helix</keyword>
<reference evidence="8 9" key="1">
    <citation type="journal article" date="2024" name="Science">
        <title>Giant polyketide synthase enzymes in the biosynthesis of giant marine polyether toxins.</title>
        <authorList>
            <person name="Fallon T.R."/>
            <person name="Shende V.V."/>
            <person name="Wierzbicki I.H."/>
            <person name="Pendleton A.L."/>
            <person name="Watervoot N.F."/>
            <person name="Auber R.P."/>
            <person name="Gonzalez D.J."/>
            <person name="Wisecaver J.H."/>
            <person name="Moore B.S."/>
        </authorList>
    </citation>
    <scope>NUCLEOTIDE SEQUENCE [LARGE SCALE GENOMIC DNA]</scope>
    <source>
        <strain evidence="8 9">12B1</strain>
    </source>
</reference>
<keyword evidence="4 6" id="KW-0472">Membrane</keyword>
<feature type="region of interest" description="Disordered" evidence="5">
    <location>
        <begin position="301"/>
        <end position="323"/>
    </location>
</feature>
<dbReference type="SUPFAM" id="SSF55008">
    <property type="entry name" value="HMA, heavy metal-associated domain"/>
    <property type="match status" value="1"/>
</dbReference>
<dbReference type="AlphaFoldDB" id="A0AB34JCM9"/>
<dbReference type="GO" id="GO:0016020">
    <property type="term" value="C:membrane"/>
    <property type="evidence" value="ECO:0007669"/>
    <property type="project" value="UniProtKB-SubCell"/>
</dbReference>